<proteinExistence type="predicted"/>
<feature type="signal peptide" evidence="1">
    <location>
        <begin position="1"/>
        <end position="20"/>
    </location>
</feature>
<dbReference type="Gene3D" id="3.40.50.720">
    <property type="entry name" value="NAD(P)-binding Rossmann-like Domain"/>
    <property type="match status" value="1"/>
</dbReference>
<reference evidence="3" key="1">
    <citation type="submission" date="2022-10" db="EMBL/GenBank/DDBJ databases">
        <title>Tapping the CABI collections for fungal endophytes: first genome assemblies for Collariella, Neodidymelliopsis, Ascochyta clinopodiicola, Didymella pomorum, Didymosphaeria variabile, Neocosmospora piperis and Neocucurbitaria cava.</title>
        <authorList>
            <person name="Hill R."/>
        </authorList>
    </citation>
    <scope>NUCLEOTIDE SEQUENCE</scope>
    <source>
        <strain evidence="3">IMI 355082</strain>
    </source>
</reference>
<dbReference type="OrthoDB" id="2130169at2759"/>
<evidence type="ECO:0000313" key="3">
    <source>
        <dbReference type="EMBL" id="KAJ4394525.1"/>
    </source>
</evidence>
<feature type="chain" id="PRO_5040959176" description="NAD-dependent epimerase/dehydratase domain-containing protein" evidence="1">
    <location>
        <begin position="21"/>
        <end position="324"/>
    </location>
</feature>
<name>A0A9W9CYX6_9PEZI</name>
<keyword evidence="4" id="KW-1185">Reference proteome</keyword>
<dbReference type="AlphaFoldDB" id="A0A9W9CYX6"/>
<dbReference type="GO" id="GO:0004029">
    <property type="term" value="F:aldehyde dehydrogenase (NAD+) activity"/>
    <property type="evidence" value="ECO:0007669"/>
    <property type="project" value="TreeGrafter"/>
</dbReference>
<protein>
    <recommendedName>
        <fullName evidence="2">NAD-dependent epimerase/dehydratase domain-containing protein</fullName>
    </recommendedName>
</protein>
<evidence type="ECO:0000259" key="2">
    <source>
        <dbReference type="Pfam" id="PF01370"/>
    </source>
</evidence>
<dbReference type="GO" id="GO:0005737">
    <property type="term" value="C:cytoplasm"/>
    <property type="evidence" value="ECO:0007669"/>
    <property type="project" value="TreeGrafter"/>
</dbReference>
<gene>
    <name evidence="3" type="ORF">N0V93_003744</name>
</gene>
<dbReference type="Proteomes" id="UP001140453">
    <property type="component" value="Unassembled WGS sequence"/>
</dbReference>
<keyword evidence="1" id="KW-0732">Signal</keyword>
<dbReference type="InterPro" id="IPR036291">
    <property type="entry name" value="NAD(P)-bd_dom_sf"/>
</dbReference>
<accession>A0A9W9CYX6</accession>
<dbReference type="EMBL" id="JAPEVB010000002">
    <property type="protein sequence ID" value="KAJ4394525.1"/>
    <property type="molecule type" value="Genomic_DNA"/>
</dbReference>
<evidence type="ECO:0000256" key="1">
    <source>
        <dbReference type="SAM" id="SignalP"/>
    </source>
</evidence>
<organism evidence="3 4">
    <name type="scientific">Gnomoniopsis smithogilvyi</name>
    <dbReference type="NCBI Taxonomy" id="1191159"/>
    <lineage>
        <taxon>Eukaryota</taxon>
        <taxon>Fungi</taxon>
        <taxon>Dikarya</taxon>
        <taxon>Ascomycota</taxon>
        <taxon>Pezizomycotina</taxon>
        <taxon>Sordariomycetes</taxon>
        <taxon>Sordariomycetidae</taxon>
        <taxon>Diaporthales</taxon>
        <taxon>Gnomoniaceae</taxon>
        <taxon>Gnomoniopsis</taxon>
    </lineage>
</organism>
<dbReference type="InterPro" id="IPR001509">
    <property type="entry name" value="Epimerase_deHydtase"/>
</dbReference>
<dbReference type="SUPFAM" id="SSF51735">
    <property type="entry name" value="NAD(P)-binding Rossmann-fold domains"/>
    <property type="match status" value="1"/>
</dbReference>
<comment type="caution">
    <text evidence="3">The sequence shown here is derived from an EMBL/GenBank/DDBJ whole genome shotgun (WGS) entry which is preliminary data.</text>
</comment>
<evidence type="ECO:0000313" key="4">
    <source>
        <dbReference type="Proteomes" id="UP001140453"/>
    </source>
</evidence>
<dbReference type="Pfam" id="PF01370">
    <property type="entry name" value="Epimerase"/>
    <property type="match status" value="1"/>
</dbReference>
<dbReference type="PANTHER" id="PTHR48079:SF6">
    <property type="entry name" value="NAD(P)-BINDING DOMAIN-CONTAINING PROTEIN-RELATED"/>
    <property type="match status" value="1"/>
</dbReference>
<dbReference type="InterPro" id="IPR051783">
    <property type="entry name" value="NAD(P)-dependent_oxidoreduct"/>
</dbReference>
<feature type="domain" description="NAD-dependent epimerase/dehydratase" evidence="2">
    <location>
        <begin position="5"/>
        <end position="220"/>
    </location>
</feature>
<sequence length="324" mass="35158">MASSVLLLGATGFLGGTVLTDLEKGNYDVTCVVRPEREACMSGWKAKILLASHEDLALIESASAEVDIVINAATSDDLELTKAINRGLAKARSEHGKKGVLVHISGTQLIESKPTGRLENVPKYDDLDVEQIKSIPDSALHRLIDLEVVRADLAGEITASIICPGVIFGRGTGPYKTISSPFPNLVRLALKHQRVLYAGEGTNIWAHVHIQDVSDMIIQSTEFNVHATKPAGFERFYFAENGEHQKLEFCTRMASILHAKGAIPEPAPLSVPGDSPNAPSWANRTTARCSANRSRKEFAWKPKTLLEDVFEAEILDILAAVQSA</sequence>
<dbReference type="PANTHER" id="PTHR48079">
    <property type="entry name" value="PROTEIN YEEZ"/>
    <property type="match status" value="1"/>
</dbReference>